<gene>
    <name evidence="7" type="ORF">O3G_MSEX011791</name>
</gene>
<dbReference type="Pfam" id="PF00079">
    <property type="entry name" value="Serpin"/>
    <property type="match status" value="1"/>
</dbReference>
<feature type="chain" id="PRO_5036742512" description="Serpin domain-containing protein" evidence="5">
    <location>
        <begin position="20"/>
        <end position="425"/>
    </location>
</feature>
<keyword evidence="3" id="KW-0722">Serine protease inhibitor</keyword>
<feature type="domain" description="Serpin" evidence="6">
    <location>
        <begin position="81"/>
        <end position="417"/>
    </location>
</feature>
<accession>A0A921ZM27</accession>
<evidence type="ECO:0000256" key="1">
    <source>
        <dbReference type="ARBA" id="ARBA00009500"/>
    </source>
</evidence>
<organism evidence="7 8">
    <name type="scientific">Manduca sexta</name>
    <name type="common">Tobacco hawkmoth</name>
    <name type="synonym">Tobacco hornworm</name>
    <dbReference type="NCBI Taxonomy" id="7130"/>
    <lineage>
        <taxon>Eukaryota</taxon>
        <taxon>Metazoa</taxon>
        <taxon>Ecdysozoa</taxon>
        <taxon>Arthropoda</taxon>
        <taxon>Hexapoda</taxon>
        <taxon>Insecta</taxon>
        <taxon>Pterygota</taxon>
        <taxon>Neoptera</taxon>
        <taxon>Endopterygota</taxon>
        <taxon>Lepidoptera</taxon>
        <taxon>Glossata</taxon>
        <taxon>Ditrysia</taxon>
        <taxon>Bombycoidea</taxon>
        <taxon>Sphingidae</taxon>
        <taxon>Sphinginae</taxon>
        <taxon>Sphingini</taxon>
        <taxon>Manduca</taxon>
    </lineage>
</organism>
<feature type="signal peptide" evidence="5">
    <location>
        <begin position="1"/>
        <end position="19"/>
    </location>
</feature>
<dbReference type="AlphaFoldDB" id="A0A921ZM27"/>
<dbReference type="InterPro" id="IPR042178">
    <property type="entry name" value="Serpin_sf_1"/>
</dbReference>
<evidence type="ECO:0000256" key="3">
    <source>
        <dbReference type="ARBA" id="ARBA00022900"/>
    </source>
</evidence>
<dbReference type="PANTHER" id="PTHR11461:SF211">
    <property type="entry name" value="GH10112P-RELATED"/>
    <property type="match status" value="1"/>
</dbReference>
<name>A0A921ZM27_MANSE</name>
<evidence type="ECO:0000256" key="5">
    <source>
        <dbReference type="SAM" id="SignalP"/>
    </source>
</evidence>
<evidence type="ECO:0000259" key="6">
    <source>
        <dbReference type="SMART" id="SM00093"/>
    </source>
</evidence>
<reference evidence="7" key="1">
    <citation type="journal article" date="2016" name="Insect Biochem. Mol. Biol.">
        <title>Multifaceted biological insights from a draft genome sequence of the tobacco hornworm moth, Manduca sexta.</title>
        <authorList>
            <person name="Kanost M.R."/>
            <person name="Arrese E.L."/>
            <person name="Cao X."/>
            <person name="Chen Y.R."/>
            <person name="Chellapilla S."/>
            <person name="Goldsmith M.R."/>
            <person name="Grosse-Wilde E."/>
            <person name="Heckel D.G."/>
            <person name="Herndon N."/>
            <person name="Jiang H."/>
            <person name="Papanicolaou A."/>
            <person name="Qu J."/>
            <person name="Soulages J.L."/>
            <person name="Vogel H."/>
            <person name="Walters J."/>
            <person name="Waterhouse R.M."/>
            <person name="Ahn S.J."/>
            <person name="Almeida F.C."/>
            <person name="An C."/>
            <person name="Aqrawi P."/>
            <person name="Bretschneider A."/>
            <person name="Bryant W.B."/>
            <person name="Bucks S."/>
            <person name="Chao H."/>
            <person name="Chevignon G."/>
            <person name="Christen J.M."/>
            <person name="Clarke D.F."/>
            <person name="Dittmer N.T."/>
            <person name="Ferguson L.C.F."/>
            <person name="Garavelou S."/>
            <person name="Gordon K.H.J."/>
            <person name="Gunaratna R.T."/>
            <person name="Han Y."/>
            <person name="Hauser F."/>
            <person name="He Y."/>
            <person name="Heidel-Fischer H."/>
            <person name="Hirsh A."/>
            <person name="Hu Y."/>
            <person name="Jiang H."/>
            <person name="Kalra D."/>
            <person name="Klinner C."/>
            <person name="Konig C."/>
            <person name="Kovar C."/>
            <person name="Kroll A.R."/>
            <person name="Kuwar S.S."/>
            <person name="Lee S.L."/>
            <person name="Lehman R."/>
            <person name="Li K."/>
            <person name="Li Z."/>
            <person name="Liang H."/>
            <person name="Lovelace S."/>
            <person name="Lu Z."/>
            <person name="Mansfield J.H."/>
            <person name="McCulloch K.J."/>
            <person name="Mathew T."/>
            <person name="Morton B."/>
            <person name="Muzny D.M."/>
            <person name="Neunemann D."/>
            <person name="Ongeri F."/>
            <person name="Pauchet Y."/>
            <person name="Pu L.L."/>
            <person name="Pyrousis I."/>
            <person name="Rao X.J."/>
            <person name="Redding A."/>
            <person name="Roesel C."/>
            <person name="Sanchez-Gracia A."/>
            <person name="Schaack S."/>
            <person name="Shukla A."/>
            <person name="Tetreau G."/>
            <person name="Wang Y."/>
            <person name="Xiong G.H."/>
            <person name="Traut W."/>
            <person name="Walsh T.K."/>
            <person name="Worley K.C."/>
            <person name="Wu D."/>
            <person name="Wu W."/>
            <person name="Wu Y.Q."/>
            <person name="Zhang X."/>
            <person name="Zou Z."/>
            <person name="Zucker H."/>
            <person name="Briscoe A.D."/>
            <person name="Burmester T."/>
            <person name="Clem R.J."/>
            <person name="Feyereisen R."/>
            <person name="Grimmelikhuijzen C.J.P."/>
            <person name="Hamodrakas S.J."/>
            <person name="Hansson B.S."/>
            <person name="Huguet E."/>
            <person name="Jermiin L.S."/>
            <person name="Lan Q."/>
            <person name="Lehman H.K."/>
            <person name="Lorenzen M."/>
            <person name="Merzendorfer H."/>
            <person name="Michalopoulos I."/>
            <person name="Morton D.B."/>
            <person name="Muthukrishnan S."/>
            <person name="Oakeshott J.G."/>
            <person name="Palmer W."/>
            <person name="Park Y."/>
            <person name="Passarelli A.L."/>
            <person name="Rozas J."/>
            <person name="Schwartz L.M."/>
            <person name="Smith W."/>
            <person name="Southgate A."/>
            <person name="Vilcinskas A."/>
            <person name="Vogt R."/>
            <person name="Wang P."/>
            <person name="Werren J."/>
            <person name="Yu X.Q."/>
            <person name="Zhou J.J."/>
            <person name="Brown S.J."/>
            <person name="Scherer S.E."/>
            <person name="Richards S."/>
            <person name="Blissard G.W."/>
        </authorList>
    </citation>
    <scope>NUCLEOTIDE SEQUENCE</scope>
</reference>
<dbReference type="PANTHER" id="PTHR11461">
    <property type="entry name" value="SERINE PROTEASE INHIBITOR, SERPIN"/>
    <property type="match status" value="1"/>
</dbReference>
<dbReference type="SMART" id="SM00093">
    <property type="entry name" value="SERPIN"/>
    <property type="match status" value="1"/>
</dbReference>
<comment type="caution">
    <text evidence="7">The sequence shown here is derived from an EMBL/GenBank/DDBJ whole genome shotgun (WGS) entry which is preliminary data.</text>
</comment>
<dbReference type="Gene3D" id="2.30.39.10">
    <property type="entry name" value="Alpha-1-antitrypsin, domain 1"/>
    <property type="match status" value="1"/>
</dbReference>
<dbReference type="InterPro" id="IPR036186">
    <property type="entry name" value="Serpin_sf"/>
</dbReference>
<reference evidence="7" key="2">
    <citation type="submission" date="2020-12" db="EMBL/GenBank/DDBJ databases">
        <authorList>
            <person name="Kanost M."/>
        </authorList>
    </citation>
    <scope>NUCLEOTIDE SEQUENCE</scope>
</reference>
<dbReference type="Gene3D" id="3.30.497.10">
    <property type="entry name" value="Antithrombin, subunit I, domain 2"/>
    <property type="match status" value="1"/>
</dbReference>
<dbReference type="InterPro" id="IPR042185">
    <property type="entry name" value="Serpin_sf_2"/>
</dbReference>
<keyword evidence="2" id="KW-0646">Protease inhibitor</keyword>
<comment type="similarity">
    <text evidence="1 4">Belongs to the serpin family.</text>
</comment>
<evidence type="ECO:0000313" key="8">
    <source>
        <dbReference type="Proteomes" id="UP000791440"/>
    </source>
</evidence>
<dbReference type="EMBL" id="JH668657">
    <property type="protein sequence ID" value="KAG6460135.1"/>
    <property type="molecule type" value="Genomic_DNA"/>
</dbReference>
<dbReference type="GO" id="GO:0004867">
    <property type="term" value="F:serine-type endopeptidase inhibitor activity"/>
    <property type="evidence" value="ECO:0007669"/>
    <property type="project" value="UniProtKB-KW"/>
</dbReference>
<evidence type="ECO:0000256" key="4">
    <source>
        <dbReference type="RuleBase" id="RU000411"/>
    </source>
</evidence>
<dbReference type="InterPro" id="IPR000215">
    <property type="entry name" value="Serpin_fam"/>
</dbReference>
<dbReference type="Proteomes" id="UP000791440">
    <property type="component" value="Unassembled WGS sequence"/>
</dbReference>
<dbReference type="InterPro" id="IPR023796">
    <property type="entry name" value="Serpin_dom"/>
</dbReference>
<dbReference type="GO" id="GO:0005615">
    <property type="term" value="C:extracellular space"/>
    <property type="evidence" value="ECO:0007669"/>
    <property type="project" value="InterPro"/>
</dbReference>
<evidence type="ECO:0000313" key="7">
    <source>
        <dbReference type="EMBL" id="KAG6460135.1"/>
    </source>
</evidence>
<dbReference type="SUPFAM" id="SSF56574">
    <property type="entry name" value="Serpins"/>
    <property type="match status" value="1"/>
</dbReference>
<keyword evidence="5" id="KW-0732">Signal</keyword>
<proteinExistence type="inferred from homology"/>
<protein>
    <recommendedName>
        <fullName evidence="6">Serpin domain-containing protein</fullName>
    </recommendedName>
</protein>
<keyword evidence="8" id="KW-1185">Reference proteome</keyword>
<sequence>MWKLTLLVAIMANLATSYGSEYMDRLTMTMSEAINSRFSCSNFVTDEYTEQCDEIHSGYDIDVLKKQYDQANSGLGGTCIYQLKRTHAEPQITSVSALIKLMSQICLNAQGLTRTQCYNLLNFNNNEEMRYFVPKIDDVLPKSQDFISNVKTVIFARSDNDFSEHFKSCFGQLAKGETKVIDFGNLENVANAINQWFNASSLYYEEVVTADDIDDDVVMMTGSHHHVEVAFKDFNFKEQVDHDFIISKDNIVSQKLWSGEGYGKVSYNEELGATVLQIALKGDRQAIILHPKVGGLEDMLFKLRDSSVVLNLNAETEWEYINVVMPINEHNYGKENFVDGLKLANQISLMYLPGFDGFRGIFENQSGHLSHMFHTMYMKVNGLGASENPYALENLEPKHTVNIDSAFAYYVVNSGSPEIIGTWWY</sequence>
<evidence type="ECO:0000256" key="2">
    <source>
        <dbReference type="ARBA" id="ARBA00022690"/>
    </source>
</evidence>